<evidence type="ECO:0000313" key="2">
    <source>
        <dbReference type="EMBL" id="MEL5993527.1"/>
    </source>
</evidence>
<evidence type="ECO:0000256" key="1">
    <source>
        <dbReference type="SAM" id="SignalP"/>
    </source>
</evidence>
<dbReference type="RefSeq" id="WP_342296374.1">
    <property type="nucleotide sequence ID" value="NZ_JBCEVZ010000007.1"/>
</dbReference>
<feature type="chain" id="PRO_5045727546" description="Outer membrane protein beta-barrel domain-containing protein" evidence="1">
    <location>
        <begin position="19"/>
        <end position="203"/>
    </location>
</feature>
<gene>
    <name evidence="2" type="ORF">AAFH49_04855</name>
</gene>
<sequence>MKRNYYLLAALLSGPAQAQSAAPGSATSVPPPANAWYIGLGVGNGLEMHSGYKAPHWLAYGRLRGKWWGPDKEPKAHLFGDDVNTNSQQTEAAVLLGIPLAAGRSYFYAAAGVAYVSGRQLGEYRYSLRKSGLLSSDATHYYAYRDYQAIGLPLEVGWQSTAYADGNARFGLVGQANLNPEHSVFCLLGTVSVLLSPLHRSGQ</sequence>
<name>A0ABU9LS64_9BACT</name>
<proteinExistence type="predicted"/>
<dbReference type="EMBL" id="JBCEVZ010000007">
    <property type="protein sequence ID" value="MEL5993527.1"/>
    <property type="molecule type" value="Genomic_DNA"/>
</dbReference>
<keyword evidence="1" id="KW-0732">Signal</keyword>
<dbReference type="Proteomes" id="UP001479606">
    <property type="component" value="Unassembled WGS sequence"/>
</dbReference>
<comment type="caution">
    <text evidence="2">The sequence shown here is derived from an EMBL/GenBank/DDBJ whole genome shotgun (WGS) entry which is preliminary data.</text>
</comment>
<keyword evidence="3" id="KW-1185">Reference proteome</keyword>
<evidence type="ECO:0000313" key="3">
    <source>
        <dbReference type="Proteomes" id="UP001479606"/>
    </source>
</evidence>
<evidence type="ECO:0008006" key="4">
    <source>
        <dbReference type="Google" id="ProtNLM"/>
    </source>
</evidence>
<feature type="signal peptide" evidence="1">
    <location>
        <begin position="1"/>
        <end position="18"/>
    </location>
</feature>
<protein>
    <recommendedName>
        <fullName evidence="4">Outer membrane protein beta-barrel domain-containing protein</fullName>
    </recommendedName>
</protein>
<accession>A0ABU9LS64</accession>
<reference evidence="2 3" key="1">
    <citation type="journal article" date="2018" name="Arch. Microbiol.">
        <title>Hymenobacter segetis sp. nov., isolated from soil.</title>
        <authorList>
            <person name="Ten L.N."/>
            <person name="Lim S.J."/>
            <person name="Kim B.O."/>
            <person name="Kang I.K."/>
            <person name="Jung H.Y."/>
        </authorList>
    </citation>
    <scope>NUCLEOTIDE SEQUENCE [LARGE SCALE GENOMIC DNA]</scope>
    <source>
        <strain evidence="2 3">S7-3-11</strain>
    </source>
</reference>
<organism evidence="2 3">
    <name type="scientific">Hymenobacter segetis</name>
    <dbReference type="NCBI Taxonomy" id="2025509"/>
    <lineage>
        <taxon>Bacteria</taxon>
        <taxon>Pseudomonadati</taxon>
        <taxon>Bacteroidota</taxon>
        <taxon>Cytophagia</taxon>
        <taxon>Cytophagales</taxon>
        <taxon>Hymenobacteraceae</taxon>
        <taxon>Hymenobacter</taxon>
    </lineage>
</organism>